<dbReference type="Proteomes" id="UP000779070">
    <property type="component" value="Unassembled WGS sequence"/>
</dbReference>
<organism evidence="1 2">
    <name type="scientific">Vibrio neptunius</name>
    <dbReference type="NCBI Taxonomy" id="170651"/>
    <lineage>
        <taxon>Bacteria</taxon>
        <taxon>Pseudomonadati</taxon>
        <taxon>Pseudomonadota</taxon>
        <taxon>Gammaproteobacteria</taxon>
        <taxon>Vibrionales</taxon>
        <taxon>Vibrionaceae</taxon>
        <taxon>Vibrio</taxon>
    </lineage>
</organism>
<evidence type="ECO:0000313" key="1">
    <source>
        <dbReference type="EMBL" id="MBN3579656.1"/>
    </source>
</evidence>
<dbReference type="EMBL" id="JAFHLB010000028">
    <property type="protein sequence ID" value="MBN3579656.1"/>
    <property type="molecule type" value="Genomic_DNA"/>
</dbReference>
<reference evidence="1 2" key="1">
    <citation type="submission" date="2021-02" db="EMBL/GenBank/DDBJ databases">
        <title>Draft Genome Sequences of 5 Vibrio neptunius Strains Isolated From of Bivalve Hatcheries.</title>
        <authorList>
            <person name="Galvis F."/>
            <person name="Barja J.L."/>
            <person name="Lemos M.L."/>
            <person name="Balado M."/>
        </authorList>
    </citation>
    <scope>NUCLEOTIDE SEQUENCE [LARGE SCALE GENOMIC DNA]</scope>
    <source>
        <strain evidence="1 2">PP-145.98</strain>
    </source>
</reference>
<evidence type="ECO:0000313" key="2">
    <source>
        <dbReference type="Proteomes" id="UP000779070"/>
    </source>
</evidence>
<proteinExistence type="predicted"/>
<accession>A0ABS3A594</accession>
<keyword evidence="2" id="KW-1185">Reference proteome</keyword>
<comment type="caution">
    <text evidence="1">The sequence shown here is derived from an EMBL/GenBank/DDBJ whole genome shotgun (WGS) entry which is preliminary data.</text>
</comment>
<evidence type="ECO:0008006" key="3">
    <source>
        <dbReference type="Google" id="ProtNLM"/>
    </source>
</evidence>
<dbReference type="RefSeq" id="WP_206371576.1">
    <property type="nucleotide sequence ID" value="NZ_CAWPTM010000100.1"/>
</dbReference>
<gene>
    <name evidence="1" type="ORF">JYA62_18515</name>
</gene>
<protein>
    <recommendedName>
        <fullName evidence="3">Transposase</fullName>
    </recommendedName>
</protein>
<sequence length="49" mass="5551">MYISNRAHQHTGHYKAIEKVAQTIVLTLKYQKTLAALLRCFFSNGVLTA</sequence>
<name>A0ABS3A594_9VIBR</name>